<proteinExistence type="predicted"/>
<accession>A0A4R5QEM2</accession>
<gene>
    <name evidence="2" type="ORF">E2C06_18675</name>
</gene>
<dbReference type="EMBL" id="SMSJ01000026">
    <property type="protein sequence ID" value="TDH61128.1"/>
    <property type="molecule type" value="Genomic_DNA"/>
</dbReference>
<sequence>MTADFLANDFGAIARAMRRETSSSPAVLHFWGRRALPSSTQESVEAAVAEAYRLVSGGTGTPFRITTPEGSVLMDDKALAEAVIRYGERTPVQMPAEGSGHSVAKAGTDTRSQQIIIPSNTANPDRE</sequence>
<dbReference type="AlphaFoldDB" id="A0A4R5QEM2"/>
<protein>
    <submittedName>
        <fullName evidence="2">Uncharacterized protein</fullName>
    </submittedName>
</protein>
<comment type="caution">
    <text evidence="2">The sequence shown here is derived from an EMBL/GenBank/DDBJ whole genome shotgun (WGS) entry which is preliminary data.</text>
</comment>
<keyword evidence="3" id="KW-1185">Reference proteome</keyword>
<feature type="region of interest" description="Disordered" evidence="1">
    <location>
        <begin position="90"/>
        <end position="127"/>
    </location>
</feature>
<dbReference type="Proteomes" id="UP000295096">
    <property type="component" value="Unassembled WGS sequence"/>
</dbReference>
<dbReference type="RefSeq" id="WP_133290124.1">
    <property type="nucleotide sequence ID" value="NZ_SMSJ01000026.1"/>
</dbReference>
<evidence type="ECO:0000313" key="2">
    <source>
        <dbReference type="EMBL" id="TDH61128.1"/>
    </source>
</evidence>
<evidence type="ECO:0000256" key="1">
    <source>
        <dbReference type="SAM" id="MobiDB-lite"/>
    </source>
</evidence>
<feature type="compositionally biased region" description="Polar residues" evidence="1">
    <location>
        <begin position="109"/>
        <end position="127"/>
    </location>
</feature>
<evidence type="ECO:0000313" key="3">
    <source>
        <dbReference type="Proteomes" id="UP000295096"/>
    </source>
</evidence>
<name>A0A4R5QEM2_9PROT</name>
<dbReference type="OrthoDB" id="7288903at2"/>
<reference evidence="2 3" key="1">
    <citation type="journal article" date="2016" name="J. Microbiol.">
        <title>Dankookia rubra gen. nov., sp. nov., an alphaproteobacterium isolated from sediment of a shallow stream.</title>
        <authorList>
            <person name="Kim W.H."/>
            <person name="Kim D.H."/>
            <person name="Kang K."/>
            <person name="Ahn T.Y."/>
        </authorList>
    </citation>
    <scope>NUCLEOTIDE SEQUENCE [LARGE SCALE GENOMIC DNA]</scope>
    <source>
        <strain evidence="2 3">JCM30602</strain>
    </source>
</reference>
<organism evidence="2 3">
    <name type="scientific">Dankookia rubra</name>
    <dbReference type="NCBI Taxonomy" id="1442381"/>
    <lineage>
        <taxon>Bacteria</taxon>
        <taxon>Pseudomonadati</taxon>
        <taxon>Pseudomonadota</taxon>
        <taxon>Alphaproteobacteria</taxon>
        <taxon>Acetobacterales</taxon>
        <taxon>Roseomonadaceae</taxon>
        <taxon>Dankookia</taxon>
    </lineage>
</organism>